<feature type="transmembrane region" description="Helical" evidence="2">
    <location>
        <begin position="182"/>
        <end position="199"/>
    </location>
</feature>
<protein>
    <recommendedName>
        <fullName evidence="5">YfhO family protein</fullName>
    </recommendedName>
</protein>
<accession>A0ABT1LJQ2</accession>
<feature type="transmembrane region" description="Helical" evidence="2">
    <location>
        <begin position="378"/>
        <end position="398"/>
    </location>
</feature>
<feature type="transmembrane region" description="Helical" evidence="2">
    <location>
        <begin position="228"/>
        <end position="245"/>
    </location>
</feature>
<evidence type="ECO:0000313" key="3">
    <source>
        <dbReference type="EMBL" id="MCP8998665.1"/>
    </source>
</evidence>
<feature type="transmembrane region" description="Helical" evidence="2">
    <location>
        <begin position="715"/>
        <end position="738"/>
    </location>
</feature>
<feature type="transmembrane region" description="Helical" evidence="2">
    <location>
        <begin position="351"/>
        <end position="372"/>
    </location>
</feature>
<feature type="transmembrane region" description="Helical" evidence="2">
    <location>
        <begin position="252"/>
        <end position="272"/>
    </location>
</feature>
<evidence type="ECO:0000256" key="2">
    <source>
        <dbReference type="SAM" id="Phobius"/>
    </source>
</evidence>
<keyword evidence="2" id="KW-0472">Membrane</keyword>
<keyword evidence="2" id="KW-1133">Transmembrane helix</keyword>
<reference evidence="3 4" key="1">
    <citation type="submission" date="2022-06" db="EMBL/GenBank/DDBJ databases">
        <title>Pseudarthrobacter sp. strain RMG13 Genome sequencing and assembly.</title>
        <authorList>
            <person name="Kim I."/>
        </authorList>
    </citation>
    <scope>NUCLEOTIDE SEQUENCE [LARGE SCALE GENOMIC DNA]</scope>
    <source>
        <strain evidence="3 4">RMG13</strain>
    </source>
</reference>
<feature type="compositionally biased region" description="Polar residues" evidence="1">
    <location>
        <begin position="1"/>
        <end position="13"/>
    </location>
</feature>
<dbReference type="RefSeq" id="WP_254747439.1">
    <property type="nucleotide sequence ID" value="NZ_JANCLV010000001.1"/>
</dbReference>
<evidence type="ECO:0008006" key="5">
    <source>
        <dbReference type="Google" id="ProtNLM"/>
    </source>
</evidence>
<proteinExistence type="predicted"/>
<feature type="transmembrane region" description="Helical" evidence="2">
    <location>
        <begin position="407"/>
        <end position="425"/>
    </location>
</feature>
<feature type="region of interest" description="Disordered" evidence="1">
    <location>
        <begin position="1"/>
        <end position="26"/>
    </location>
</feature>
<keyword evidence="4" id="KW-1185">Reference proteome</keyword>
<sequence>MSKGLLSNTSTSGMVAAAPASGNKGSQRGLRLRLKNHDWQWGLLASLIAAVTSLVPRLFSPTFYYWDDMMQSFLPLWRNLGQEIRAGRFPLMDPDGWVGGNVVAEVGYGIFNPVNIANSIIVSYFDNLSAASYFIIIQFIALLAFGVFMLSRDYGANRPLSLAAAVAIPFSGFTLFYEAARWPGGLIAFAWTTVFWWSARRYAHRHTSPFLPFLLGFMTMTAGNPYGAIGVILVLVALACELILVRHWRRLVPLILVGFAVGLTAVMVYFPLPLSSDVTVRTSSVIINDLFLQPDMSSLLAASTSNYRPRMTTFWGPIENVPSSYLAWFALPLIPWLDFQSIRHRSRHLVSLYIIIGAYFLLTFAPSNVLVFRWPLRLIEYVYLGVIIVLAVMASAGLRTNMWKKRLFFTVAILLFGAYRAWSMVPEGMKVHAFAIALSLALVITAMIAYKRFGMRGLAAIMIVGTIATLGLQSRLYIPNSIVEDRGSPVDAGQLRQATGDYKGNTLQILQIHELSKEEFTSGQFLYGNQILNADIDHSLGRYSGISFTAYAKALCMNYRAETCPEAYERLFEPQLSGFGAPLADLLRLETVVVQRDLIPLPELDIAPGWSLVKSDSARTILQRRSALPYPGTVSWASEGIRVESSATVEPAESVTLADGASAGKIIFARLAWPGYTLKVDGVMQPLKQGPAGLVEVDIPAGAKHVDLTFTTPGLVAGLAAQGVAWAGMAAMTAVYYVRRRRSPEFVRRAGSIV</sequence>
<comment type="caution">
    <text evidence="3">The sequence shown here is derived from an EMBL/GenBank/DDBJ whole genome shotgun (WGS) entry which is preliminary data.</text>
</comment>
<dbReference type="Proteomes" id="UP001524318">
    <property type="component" value="Unassembled WGS sequence"/>
</dbReference>
<organism evidence="3 4">
    <name type="scientific">Pseudarthrobacter humi</name>
    <dbReference type="NCBI Taxonomy" id="2952523"/>
    <lineage>
        <taxon>Bacteria</taxon>
        <taxon>Bacillati</taxon>
        <taxon>Actinomycetota</taxon>
        <taxon>Actinomycetes</taxon>
        <taxon>Micrococcales</taxon>
        <taxon>Micrococcaceae</taxon>
        <taxon>Pseudarthrobacter</taxon>
    </lineage>
</organism>
<feature type="transmembrane region" description="Helical" evidence="2">
    <location>
        <begin position="41"/>
        <end position="66"/>
    </location>
</feature>
<evidence type="ECO:0000313" key="4">
    <source>
        <dbReference type="Proteomes" id="UP001524318"/>
    </source>
</evidence>
<feature type="transmembrane region" description="Helical" evidence="2">
    <location>
        <begin position="321"/>
        <end position="339"/>
    </location>
</feature>
<feature type="transmembrane region" description="Helical" evidence="2">
    <location>
        <begin position="160"/>
        <end position="176"/>
    </location>
</feature>
<name>A0ABT1LJQ2_9MICC</name>
<feature type="transmembrane region" description="Helical" evidence="2">
    <location>
        <begin position="457"/>
        <end position="478"/>
    </location>
</feature>
<dbReference type="EMBL" id="JANCLV010000001">
    <property type="protein sequence ID" value="MCP8998665.1"/>
    <property type="molecule type" value="Genomic_DNA"/>
</dbReference>
<feature type="transmembrane region" description="Helical" evidence="2">
    <location>
        <begin position="431"/>
        <end position="450"/>
    </location>
</feature>
<evidence type="ECO:0000256" key="1">
    <source>
        <dbReference type="SAM" id="MobiDB-lite"/>
    </source>
</evidence>
<keyword evidence="2" id="KW-0812">Transmembrane</keyword>
<gene>
    <name evidence="3" type="ORF">NFC73_02790</name>
</gene>
<feature type="transmembrane region" description="Helical" evidence="2">
    <location>
        <begin position="130"/>
        <end position="148"/>
    </location>
</feature>